<reference evidence="1" key="1">
    <citation type="submission" date="2016-05" db="EMBL/GenBank/DDBJ databases">
        <title>Viral Hybridization Blurs Taxonomic Lines in a Wastewater Treatment Plant.</title>
        <authorList>
            <person name="Pearson V.M.M."/>
            <person name="Caudle S.B."/>
            <person name="Rokyta D.R."/>
        </authorList>
    </citation>
    <scope>NUCLEOTIDE SEQUENCE</scope>
    <source>
        <strain evidence="1">Wastewater_Circular_Virus_FL50</strain>
    </source>
</reference>
<dbReference type="EMBL" id="KX259443">
    <property type="protein sequence ID" value="AOV86310.1"/>
    <property type="molecule type" value="Genomic_DNA"/>
</dbReference>
<dbReference type="GO" id="GO:0005198">
    <property type="term" value="F:structural molecule activity"/>
    <property type="evidence" value="ECO:0007669"/>
    <property type="project" value="InterPro"/>
</dbReference>
<protein>
    <submittedName>
        <fullName evidence="1">Putative capsid</fullName>
    </submittedName>
</protein>
<proteinExistence type="predicted"/>
<dbReference type="Gene3D" id="2.60.120.20">
    <property type="match status" value="1"/>
</dbReference>
<sequence length="266" mass="29866">MARRSTRFGTSRRSKGYARQKLKNYGRAKRGLAPLAPRGFAPFTAKSRELKVFDFGDMVNEDTGDLFNQPVTNAGVVQPFFIPKLGSDFNQRIGRKVVIKSIYLKWRMYPSWMVTSLVEGQNMLDVNYFPQTQFRIMMVWDTQPNGVLPTIGDILTEVSASGLPDTQSFINMNNRDRFRIILDKFHQNGFQNTGTNKDMFSNAANVFTGKKYKKCNMEVIFNATGGGTIADISSGALYIVALSSASADSHAFADLVFNTRVRYDDA</sequence>
<accession>A0A1D8MK31</accession>
<name>A0A1D8MK31_9VIRU</name>
<evidence type="ECO:0000313" key="1">
    <source>
        <dbReference type="EMBL" id="AOV86310.1"/>
    </source>
</evidence>
<dbReference type="InterPro" id="IPR029053">
    <property type="entry name" value="Viral_coat"/>
</dbReference>
<dbReference type="Pfam" id="PF00844">
    <property type="entry name" value="Gemini_coat"/>
    <property type="match status" value="1"/>
</dbReference>
<dbReference type="GO" id="GO:0019028">
    <property type="term" value="C:viral capsid"/>
    <property type="evidence" value="ECO:0007669"/>
    <property type="project" value="InterPro"/>
</dbReference>
<organism evidence="1">
    <name type="scientific">uncultured virus</name>
    <dbReference type="NCBI Taxonomy" id="340016"/>
    <lineage>
        <taxon>Viruses</taxon>
        <taxon>environmental samples</taxon>
    </lineage>
</organism>
<dbReference type="InterPro" id="IPR000263">
    <property type="entry name" value="GV_A/BR1_coat"/>
</dbReference>